<dbReference type="EMBL" id="MT144655">
    <property type="protein sequence ID" value="QJH96548.1"/>
    <property type="molecule type" value="Genomic_DNA"/>
</dbReference>
<evidence type="ECO:0000313" key="3">
    <source>
        <dbReference type="EMBL" id="QJA81528.1"/>
    </source>
</evidence>
<accession>A0A6H1ZQL8</accession>
<evidence type="ECO:0000313" key="2">
    <source>
        <dbReference type="EMBL" id="QJA61430.1"/>
    </source>
</evidence>
<dbReference type="AlphaFoldDB" id="A0A6H1ZQL8"/>
<reference evidence="1" key="1">
    <citation type="submission" date="2020-03" db="EMBL/GenBank/DDBJ databases">
        <title>The deep terrestrial virosphere.</title>
        <authorList>
            <person name="Holmfeldt K."/>
            <person name="Nilsson E."/>
            <person name="Simone D."/>
            <person name="Lopez-Fernandez M."/>
            <person name="Wu X."/>
            <person name="de Brujin I."/>
            <person name="Lundin D."/>
            <person name="Andersson A."/>
            <person name="Bertilsson S."/>
            <person name="Dopson M."/>
        </authorList>
    </citation>
    <scope>NUCLEOTIDE SEQUENCE</scope>
    <source>
        <strain evidence="3">MM415A00525</strain>
        <strain evidence="2">MM415B00946</strain>
        <strain evidence="1">TM448A01495</strain>
        <strain evidence="4">TM448B00765</strain>
    </source>
</reference>
<evidence type="ECO:0000313" key="1">
    <source>
        <dbReference type="EMBL" id="QJA49798.1"/>
    </source>
</evidence>
<organism evidence="1">
    <name type="scientific">viral metagenome</name>
    <dbReference type="NCBI Taxonomy" id="1070528"/>
    <lineage>
        <taxon>unclassified sequences</taxon>
        <taxon>metagenomes</taxon>
        <taxon>organismal metagenomes</taxon>
    </lineage>
</organism>
<name>A0A6H1ZQL8_9ZZZZ</name>
<dbReference type="EMBL" id="MT141441">
    <property type="protein sequence ID" value="QJA61430.1"/>
    <property type="molecule type" value="Genomic_DNA"/>
</dbReference>
<proteinExistence type="predicted"/>
<protein>
    <submittedName>
        <fullName evidence="1">Uncharacterized protein</fullName>
    </submittedName>
</protein>
<gene>
    <name evidence="3" type="ORF">MM415A00525_0031</name>
    <name evidence="2" type="ORF">MM415B00946_0023</name>
    <name evidence="1" type="ORF">TM448A01495_0006</name>
    <name evidence="4" type="ORF">TM448B00765_0020</name>
</gene>
<evidence type="ECO:0000313" key="4">
    <source>
        <dbReference type="EMBL" id="QJH96548.1"/>
    </source>
</evidence>
<dbReference type="EMBL" id="MT144156">
    <property type="protein sequence ID" value="QJA49798.1"/>
    <property type="molecule type" value="Genomic_DNA"/>
</dbReference>
<dbReference type="EMBL" id="MT142462">
    <property type="protein sequence ID" value="QJA81528.1"/>
    <property type="molecule type" value="Genomic_DNA"/>
</dbReference>
<sequence length="64" mass="7422">MSTRYIQAAVSDEDHDLFTRFAGSRRITLSDLVEVAVKQYIKLERKEEERIQAETLSGIIEHNN</sequence>